<dbReference type="GO" id="GO:0016020">
    <property type="term" value="C:membrane"/>
    <property type="evidence" value="ECO:0007669"/>
    <property type="project" value="InterPro"/>
</dbReference>
<dbReference type="Pfam" id="PF00015">
    <property type="entry name" value="MCPsignal"/>
    <property type="match status" value="1"/>
</dbReference>
<dbReference type="SUPFAM" id="SSF58104">
    <property type="entry name" value="Methyl-accepting chemotaxis protein (MCP) signaling domain"/>
    <property type="match status" value="1"/>
</dbReference>
<feature type="domain" description="Methyl-accepting transducer" evidence="4">
    <location>
        <begin position="1"/>
        <end position="131"/>
    </location>
</feature>
<dbReference type="EMBL" id="CP073767">
    <property type="protein sequence ID" value="UWZ59585.1"/>
    <property type="molecule type" value="Genomic_DNA"/>
</dbReference>
<keyword evidence="6" id="KW-1185">Reference proteome</keyword>
<evidence type="ECO:0000256" key="1">
    <source>
        <dbReference type="ARBA" id="ARBA00023224"/>
    </source>
</evidence>
<evidence type="ECO:0000313" key="5">
    <source>
        <dbReference type="EMBL" id="UWZ59585.1"/>
    </source>
</evidence>
<dbReference type="KEGG" id="daur:Daura_15780"/>
<feature type="region of interest" description="Disordered" evidence="3">
    <location>
        <begin position="168"/>
        <end position="198"/>
    </location>
</feature>
<proteinExistence type="predicted"/>
<dbReference type="SMART" id="SM00283">
    <property type="entry name" value="MA"/>
    <property type="match status" value="1"/>
</dbReference>
<dbReference type="PANTHER" id="PTHR32089:SF112">
    <property type="entry name" value="LYSOZYME-LIKE PROTEIN-RELATED"/>
    <property type="match status" value="1"/>
</dbReference>
<reference evidence="5" key="1">
    <citation type="submission" date="2021-04" db="EMBL/GenBank/DDBJ databases">
        <title>Dactylosporangium aurantiacum NRRL B-8018 full assembly.</title>
        <authorList>
            <person name="Hartkoorn R.C."/>
            <person name="Beaudoing E."/>
            <person name="Hot D."/>
        </authorList>
    </citation>
    <scope>NUCLEOTIDE SEQUENCE</scope>
    <source>
        <strain evidence="5">NRRL B-8018</strain>
    </source>
</reference>
<feature type="compositionally biased region" description="Basic and acidic residues" evidence="3">
    <location>
        <begin position="180"/>
        <end position="191"/>
    </location>
</feature>
<evidence type="ECO:0000259" key="4">
    <source>
        <dbReference type="PROSITE" id="PS50111"/>
    </source>
</evidence>
<dbReference type="OrthoDB" id="1115140at2"/>
<dbReference type="Proteomes" id="UP001058003">
    <property type="component" value="Chromosome"/>
</dbReference>
<evidence type="ECO:0000256" key="3">
    <source>
        <dbReference type="SAM" id="MobiDB-lite"/>
    </source>
</evidence>
<dbReference type="InterPro" id="IPR004089">
    <property type="entry name" value="MCPsignal_dom"/>
</dbReference>
<dbReference type="PROSITE" id="PS50111">
    <property type="entry name" value="CHEMOTAXIS_TRANSDUC_2"/>
    <property type="match status" value="1"/>
</dbReference>
<organism evidence="5 6">
    <name type="scientific">Dactylosporangium aurantiacum</name>
    <dbReference type="NCBI Taxonomy" id="35754"/>
    <lineage>
        <taxon>Bacteria</taxon>
        <taxon>Bacillati</taxon>
        <taxon>Actinomycetota</taxon>
        <taxon>Actinomycetes</taxon>
        <taxon>Micromonosporales</taxon>
        <taxon>Micromonosporaceae</taxon>
        <taxon>Dactylosporangium</taxon>
    </lineage>
</organism>
<evidence type="ECO:0000313" key="6">
    <source>
        <dbReference type="Proteomes" id="UP001058003"/>
    </source>
</evidence>
<protein>
    <recommendedName>
        <fullName evidence="4">Methyl-accepting transducer domain-containing protein</fullName>
    </recommendedName>
</protein>
<gene>
    <name evidence="5" type="ORF">Daura_15780</name>
</gene>
<dbReference type="PANTHER" id="PTHR32089">
    <property type="entry name" value="METHYL-ACCEPTING CHEMOTAXIS PROTEIN MCPB"/>
    <property type="match status" value="1"/>
</dbReference>
<name>A0A9Q9ITE3_9ACTN</name>
<sequence length="198" mass="20473">MSSTRPRFTRIVTCGAEVPSGGSGSAWTGRIALKDATSATATATVAELGESSAQIGDVVELIIAFADQTNPLALNVTIEAARAGESGKGFAVVASEVKDLAQETARATGGIGRQVERIQRNADATSQAISRMVPTLSSPTGRPMPPRGAGGIARRRALCASVHCGPRWKGSRRTSVRTSAAREETVVKRGIDSSGVRA</sequence>
<evidence type="ECO:0000256" key="2">
    <source>
        <dbReference type="PROSITE-ProRule" id="PRU00284"/>
    </source>
</evidence>
<keyword evidence="1 2" id="KW-0807">Transducer</keyword>
<dbReference type="AlphaFoldDB" id="A0A9Q9ITE3"/>
<dbReference type="Gene3D" id="1.10.287.950">
    <property type="entry name" value="Methyl-accepting chemotaxis protein"/>
    <property type="match status" value="1"/>
</dbReference>
<accession>A0A9Q9ITE3</accession>
<dbReference type="GO" id="GO:0007165">
    <property type="term" value="P:signal transduction"/>
    <property type="evidence" value="ECO:0007669"/>
    <property type="project" value="UniProtKB-KW"/>
</dbReference>